<dbReference type="Pfam" id="PF00465">
    <property type="entry name" value="Fe-ADH"/>
    <property type="match status" value="1"/>
</dbReference>
<evidence type="ECO:0000313" key="4">
    <source>
        <dbReference type="EMBL" id="MFC7234491.1"/>
    </source>
</evidence>
<organism evidence="4 5">
    <name type="scientific">Halosegnis marinus</name>
    <dbReference type="NCBI Taxonomy" id="3034023"/>
    <lineage>
        <taxon>Archaea</taxon>
        <taxon>Methanobacteriati</taxon>
        <taxon>Methanobacteriota</taxon>
        <taxon>Stenosarchaea group</taxon>
        <taxon>Halobacteria</taxon>
        <taxon>Halobacteriales</taxon>
        <taxon>Natronomonadaceae</taxon>
        <taxon>Halosegnis</taxon>
    </lineage>
</organism>
<evidence type="ECO:0000259" key="3">
    <source>
        <dbReference type="Pfam" id="PF25137"/>
    </source>
</evidence>
<dbReference type="PANTHER" id="PTHR11496">
    <property type="entry name" value="ALCOHOL DEHYDROGENASE"/>
    <property type="match status" value="1"/>
</dbReference>
<dbReference type="RefSeq" id="WP_276235499.1">
    <property type="nucleotide sequence ID" value="NZ_CP119802.1"/>
</dbReference>
<dbReference type="SUPFAM" id="SSF56796">
    <property type="entry name" value="Dehydroquinate synthase-like"/>
    <property type="match status" value="1"/>
</dbReference>
<dbReference type="Gene3D" id="1.20.1090.10">
    <property type="entry name" value="Dehydroquinate synthase-like - alpha domain"/>
    <property type="match status" value="1"/>
</dbReference>
<evidence type="ECO:0000313" key="5">
    <source>
        <dbReference type="Proteomes" id="UP001596398"/>
    </source>
</evidence>
<keyword evidence="1" id="KW-0560">Oxidoreductase</keyword>
<dbReference type="EMBL" id="JBHTAP010000001">
    <property type="protein sequence ID" value="MFC7234491.1"/>
    <property type="molecule type" value="Genomic_DNA"/>
</dbReference>
<dbReference type="InterPro" id="IPR001670">
    <property type="entry name" value="ADH_Fe/GldA"/>
</dbReference>
<gene>
    <name evidence="4" type="ORF">ACFQJ4_04080</name>
</gene>
<dbReference type="InterPro" id="IPR039697">
    <property type="entry name" value="Alcohol_dehydrogenase_Fe"/>
</dbReference>
<name>A0ABD5ZMK0_9EURY</name>
<keyword evidence="5" id="KW-1185">Reference proteome</keyword>
<sequence>MDVPTPFRFEYAPGVVRFGAGSVASLGEELADRGIDRALVCCGESVGATPEVRDPVESGLGERHAATFAGTSSRKALVEADEARAAYRETDADAFLALGGGSALDVAKAAAVLTASGQPVAEAAADVAETGTLAIPDGDLPPVVAVPTTLAGADLSQVAGLTATPESGGVEEAVGGGISDERLMPAAAFYDPDLFAHTPAGVLAASAMNGFDKAVETLYARNATAVSDATAIHALRLCRSALPELGGGTDDPEVLRDAVAGIMLAQYGVSRPDGSTLSLIHAFGHGLTAVSDVQQGAAHGAVAPHALRYLFDNADGRRDLLAEGFGVEADDPEAVADGVVAAVEAVRDGLGLPSRLRDTPVPESGLDRAAAVTEGDAFMEQAPADLDYTEAGLRGVLDAAW</sequence>
<proteinExistence type="predicted"/>
<dbReference type="Pfam" id="PF25137">
    <property type="entry name" value="ADH_Fe_C"/>
    <property type="match status" value="1"/>
</dbReference>
<dbReference type="GeneID" id="79266159"/>
<evidence type="ECO:0000259" key="2">
    <source>
        <dbReference type="Pfam" id="PF00465"/>
    </source>
</evidence>
<dbReference type="AlphaFoldDB" id="A0ABD5ZMK0"/>
<reference evidence="4 5" key="1">
    <citation type="journal article" date="2019" name="Int. J. Syst. Evol. Microbiol.">
        <title>The Global Catalogue of Microorganisms (GCM) 10K type strain sequencing project: providing services to taxonomists for standard genome sequencing and annotation.</title>
        <authorList>
            <consortium name="The Broad Institute Genomics Platform"/>
            <consortium name="The Broad Institute Genome Sequencing Center for Infectious Disease"/>
            <person name="Wu L."/>
            <person name="Ma J."/>
        </authorList>
    </citation>
    <scope>NUCLEOTIDE SEQUENCE [LARGE SCALE GENOMIC DNA]</scope>
    <source>
        <strain evidence="4 5">DT85</strain>
    </source>
</reference>
<dbReference type="PANTHER" id="PTHR11496:SF83">
    <property type="entry name" value="HYDROXYACID-OXOACID TRANSHYDROGENASE, MITOCHONDRIAL"/>
    <property type="match status" value="1"/>
</dbReference>
<dbReference type="InterPro" id="IPR056798">
    <property type="entry name" value="ADH_Fe_C"/>
</dbReference>
<accession>A0ABD5ZMK0</accession>
<dbReference type="CDD" id="cd14866">
    <property type="entry name" value="Fe-ADH-like"/>
    <property type="match status" value="1"/>
</dbReference>
<comment type="caution">
    <text evidence="4">The sequence shown here is derived from an EMBL/GenBank/DDBJ whole genome shotgun (WGS) entry which is preliminary data.</text>
</comment>
<feature type="domain" description="Fe-containing alcohol dehydrogenase-like C-terminal" evidence="3">
    <location>
        <begin position="204"/>
        <end position="385"/>
    </location>
</feature>
<protein>
    <submittedName>
        <fullName evidence="4">Iron-containing alcohol dehydrogenase family protein</fullName>
    </submittedName>
</protein>
<feature type="domain" description="Alcohol dehydrogenase iron-type/glycerol dehydrogenase GldA" evidence="2">
    <location>
        <begin position="13"/>
        <end position="192"/>
    </location>
</feature>
<evidence type="ECO:0000256" key="1">
    <source>
        <dbReference type="ARBA" id="ARBA00023002"/>
    </source>
</evidence>
<dbReference type="Proteomes" id="UP001596398">
    <property type="component" value="Unassembled WGS sequence"/>
</dbReference>
<dbReference type="Gene3D" id="3.40.50.1970">
    <property type="match status" value="1"/>
</dbReference>
<dbReference type="GO" id="GO:0016491">
    <property type="term" value="F:oxidoreductase activity"/>
    <property type="evidence" value="ECO:0007669"/>
    <property type="project" value="UniProtKB-KW"/>
</dbReference>